<sequence length="115" mass="13649">MQDRVVLNFVQRKLEAGECNADIVQGLREHHQVDISHRTRQRWIKKHQLQRSLPVSAAIMSTEWIDDVQALIIRNIPLQDIRYQLQRNYCEHISLRTLEKISQVNVYYSTARAVR</sequence>
<evidence type="ECO:0000313" key="1">
    <source>
        <dbReference type="EMBL" id="CRZ04207.1"/>
    </source>
</evidence>
<accession>A0A0H5QRF7</accession>
<proteinExistence type="predicted"/>
<name>A0A0H5QRF7_9EUKA</name>
<dbReference type="AlphaFoldDB" id="A0A0H5QRF7"/>
<protein>
    <submittedName>
        <fullName evidence="1">Uncharacterized protein</fullName>
    </submittedName>
</protein>
<dbReference type="EMBL" id="HACM01003765">
    <property type="protein sequence ID" value="CRZ04207.1"/>
    <property type="molecule type" value="Transcribed_RNA"/>
</dbReference>
<reference evidence="1" key="1">
    <citation type="submission" date="2015-04" db="EMBL/GenBank/DDBJ databases">
        <title>The genome sequence of the plant pathogenic Rhizarian Plasmodiophora brassicae reveals insights in its biotrophic life cycle and the origin of chitin synthesis.</title>
        <authorList>
            <person name="Schwelm A."/>
            <person name="Fogelqvist J."/>
            <person name="Knaust A."/>
            <person name="Julke S."/>
            <person name="Lilja T."/>
            <person name="Dhandapani V."/>
            <person name="Bonilla-Rosso G."/>
            <person name="Karlsson M."/>
            <person name="Shevchenko A."/>
            <person name="Choi S.R."/>
            <person name="Kim H.G."/>
            <person name="Park J.Y."/>
            <person name="Lim Y.P."/>
            <person name="Ludwig-Muller J."/>
            <person name="Dixelius C."/>
        </authorList>
    </citation>
    <scope>NUCLEOTIDE SEQUENCE</scope>
    <source>
        <tissue evidence="1">Potato root galls</tissue>
    </source>
</reference>
<organism evidence="1">
    <name type="scientific">Spongospora subterranea</name>
    <dbReference type="NCBI Taxonomy" id="70186"/>
    <lineage>
        <taxon>Eukaryota</taxon>
        <taxon>Sar</taxon>
        <taxon>Rhizaria</taxon>
        <taxon>Endomyxa</taxon>
        <taxon>Phytomyxea</taxon>
        <taxon>Plasmodiophorida</taxon>
        <taxon>Plasmodiophoridae</taxon>
        <taxon>Spongospora</taxon>
    </lineage>
</organism>